<sequence>MSGGVSLWRIATDTPDYTADDLTGAGAKATGGRWNRVGGAVLYTSTSIALACLETAVHLKAGSLPLNRYLVRLDVPDATWAAREVADAAHLVGWDALPEGKVSLDFGDAWLASGRSPALLVPSVVVPEEFNVLLNPLHPLLHAVKAKKLRKWIYDPRLRT</sequence>
<gene>
    <name evidence="2" type="ORF">IM725_17035</name>
</gene>
<comment type="caution">
    <text evidence="2">The sequence shown here is derived from an EMBL/GenBank/DDBJ whole genome shotgun (WGS) entry which is preliminary data.</text>
</comment>
<reference evidence="2 3" key="1">
    <citation type="submission" date="2020-10" db="EMBL/GenBank/DDBJ databases">
        <title>Draft genome of Ramlibacter aquaticus LMG 30558.</title>
        <authorList>
            <person name="Props R."/>
        </authorList>
    </citation>
    <scope>NUCLEOTIDE SEQUENCE [LARGE SCALE GENOMIC DNA]</scope>
    <source>
        <strain evidence="2 3">LMG 30558</strain>
    </source>
</reference>
<dbReference type="EMBL" id="JADDOJ010000088">
    <property type="protein sequence ID" value="MBE7942277.1"/>
    <property type="molecule type" value="Genomic_DNA"/>
</dbReference>
<evidence type="ECO:0000313" key="3">
    <source>
        <dbReference type="Proteomes" id="UP000715965"/>
    </source>
</evidence>
<dbReference type="Pfam" id="PF08808">
    <property type="entry name" value="RES"/>
    <property type="match status" value="1"/>
</dbReference>
<dbReference type="Proteomes" id="UP000715965">
    <property type="component" value="Unassembled WGS sequence"/>
</dbReference>
<name>A0ABR9SJQ7_9BURK</name>
<proteinExistence type="predicted"/>
<dbReference type="RefSeq" id="WP_193781833.1">
    <property type="nucleotide sequence ID" value="NZ_JADDOJ010000088.1"/>
</dbReference>
<dbReference type="InterPro" id="IPR014914">
    <property type="entry name" value="RES_dom"/>
</dbReference>
<organism evidence="2 3">
    <name type="scientific">Ramlibacter aquaticus</name>
    <dbReference type="NCBI Taxonomy" id="2780094"/>
    <lineage>
        <taxon>Bacteria</taxon>
        <taxon>Pseudomonadati</taxon>
        <taxon>Pseudomonadota</taxon>
        <taxon>Betaproteobacteria</taxon>
        <taxon>Burkholderiales</taxon>
        <taxon>Comamonadaceae</taxon>
        <taxon>Ramlibacter</taxon>
    </lineage>
</organism>
<keyword evidence="3" id="KW-1185">Reference proteome</keyword>
<evidence type="ECO:0000313" key="2">
    <source>
        <dbReference type="EMBL" id="MBE7942277.1"/>
    </source>
</evidence>
<feature type="domain" description="RES" evidence="1">
    <location>
        <begin position="21"/>
        <end position="148"/>
    </location>
</feature>
<dbReference type="SMART" id="SM00953">
    <property type="entry name" value="RES"/>
    <property type="match status" value="1"/>
</dbReference>
<evidence type="ECO:0000259" key="1">
    <source>
        <dbReference type="SMART" id="SM00953"/>
    </source>
</evidence>
<accession>A0ABR9SJQ7</accession>
<protein>
    <submittedName>
        <fullName evidence="2">RES family NAD+ phosphorylase</fullName>
    </submittedName>
</protein>